<organism evidence="9 10">
    <name type="scientific">Rotaria magnacalcarata</name>
    <dbReference type="NCBI Taxonomy" id="392030"/>
    <lineage>
        <taxon>Eukaryota</taxon>
        <taxon>Metazoa</taxon>
        <taxon>Spiralia</taxon>
        <taxon>Gnathifera</taxon>
        <taxon>Rotifera</taxon>
        <taxon>Eurotatoria</taxon>
        <taxon>Bdelloidea</taxon>
        <taxon>Philodinida</taxon>
        <taxon>Philodinidae</taxon>
        <taxon>Rotaria</taxon>
    </lineage>
</organism>
<accession>A0A814H5E6</accession>
<sequence>MRQQLLLCWASILALAVLPSESALSSGCGKSLPDDFSSGQTTSMEAPAINGQPVRHYKVHLSANYQNDRGHAIVFSFHGHNGNMAKQEDLSQLSLKGVLINGAGIIAVYPKGKEGTDGQSAWQGAPYSAPGVDDIAFVNTMIATLQSTFCVDSSRIYATGKSNGAGFVNLLACTPSIASKIAAFATVSAAFYTGTFNGDCPTQRALPILDFHGTADTVVSYNGGQSHGGTQVSIDNFRQGWASRNDCQNKSTISHLSAETDPQQLVEIQTWNTNCKTGGIVIGYKITAGQHSWPRTTLPAKCNGNVGTNDCTTTVFDATSSFIIPFFNTYTL</sequence>
<evidence type="ECO:0000313" key="10">
    <source>
        <dbReference type="Proteomes" id="UP000663855"/>
    </source>
</evidence>
<dbReference type="GO" id="GO:0030600">
    <property type="term" value="F:feruloyl esterase activity"/>
    <property type="evidence" value="ECO:0007669"/>
    <property type="project" value="InterPro"/>
</dbReference>
<dbReference type="PANTHER" id="PTHR38050">
    <property type="match status" value="1"/>
</dbReference>
<reference evidence="9" key="1">
    <citation type="submission" date="2021-02" db="EMBL/GenBank/DDBJ databases">
        <authorList>
            <person name="Nowell W R."/>
        </authorList>
    </citation>
    <scope>NUCLEOTIDE SEQUENCE</scope>
</reference>
<name>A0A814H5E6_9BILA</name>
<evidence type="ECO:0000256" key="6">
    <source>
        <dbReference type="ARBA" id="ARBA00023277"/>
    </source>
</evidence>
<dbReference type="InterPro" id="IPR029058">
    <property type="entry name" value="AB_hydrolase_fold"/>
</dbReference>
<comment type="subcellular location">
    <subcellularLocation>
        <location evidence="1">Secreted</location>
    </subcellularLocation>
</comment>
<feature type="chain" id="PRO_5032313938" description="Feruloyl esterase" evidence="8">
    <location>
        <begin position="23"/>
        <end position="332"/>
    </location>
</feature>
<keyword evidence="5" id="KW-0378">Hydrolase</keyword>
<dbReference type="Proteomes" id="UP000663855">
    <property type="component" value="Unassembled WGS sequence"/>
</dbReference>
<evidence type="ECO:0008006" key="11">
    <source>
        <dbReference type="Google" id="ProtNLM"/>
    </source>
</evidence>
<keyword evidence="6" id="KW-0119">Carbohydrate metabolism</keyword>
<dbReference type="GO" id="GO:0005576">
    <property type="term" value="C:extracellular region"/>
    <property type="evidence" value="ECO:0007669"/>
    <property type="project" value="UniProtKB-SubCell"/>
</dbReference>
<keyword evidence="2" id="KW-0964">Secreted</keyword>
<dbReference type="EMBL" id="CAJNOV010000155">
    <property type="protein sequence ID" value="CAF1005004.1"/>
    <property type="molecule type" value="Genomic_DNA"/>
</dbReference>
<dbReference type="Gene3D" id="3.40.50.1820">
    <property type="entry name" value="alpha/beta hydrolase"/>
    <property type="match status" value="1"/>
</dbReference>
<keyword evidence="4 8" id="KW-0732">Signal</keyword>
<evidence type="ECO:0000256" key="2">
    <source>
        <dbReference type="ARBA" id="ARBA00022525"/>
    </source>
</evidence>
<dbReference type="AlphaFoldDB" id="A0A814H5E6"/>
<proteinExistence type="predicted"/>
<evidence type="ECO:0000256" key="7">
    <source>
        <dbReference type="ARBA" id="ARBA00023326"/>
    </source>
</evidence>
<feature type="signal peptide" evidence="8">
    <location>
        <begin position="1"/>
        <end position="22"/>
    </location>
</feature>
<protein>
    <recommendedName>
        <fullName evidence="11">Feruloyl esterase</fullName>
    </recommendedName>
</protein>
<dbReference type="GO" id="GO:0045493">
    <property type="term" value="P:xylan catabolic process"/>
    <property type="evidence" value="ECO:0007669"/>
    <property type="project" value="UniProtKB-KW"/>
</dbReference>
<evidence type="ECO:0000256" key="5">
    <source>
        <dbReference type="ARBA" id="ARBA00022801"/>
    </source>
</evidence>
<gene>
    <name evidence="9" type="ORF">CJN711_LOCUS2541</name>
</gene>
<keyword evidence="3" id="KW-0858">Xylan degradation</keyword>
<comment type="caution">
    <text evidence="9">The sequence shown here is derived from an EMBL/GenBank/DDBJ whole genome shotgun (WGS) entry which is preliminary data.</text>
</comment>
<evidence type="ECO:0000256" key="1">
    <source>
        <dbReference type="ARBA" id="ARBA00004613"/>
    </source>
</evidence>
<dbReference type="InterPro" id="IPR043595">
    <property type="entry name" value="FaeB/C/D"/>
</dbReference>
<dbReference type="SUPFAM" id="SSF53474">
    <property type="entry name" value="alpha/beta-Hydrolases"/>
    <property type="match status" value="1"/>
</dbReference>
<evidence type="ECO:0000256" key="8">
    <source>
        <dbReference type="SAM" id="SignalP"/>
    </source>
</evidence>
<dbReference type="PANTHER" id="PTHR38050:SF2">
    <property type="entry name" value="FERULOYL ESTERASE C-RELATED"/>
    <property type="match status" value="1"/>
</dbReference>
<evidence type="ECO:0000313" key="9">
    <source>
        <dbReference type="EMBL" id="CAF1005004.1"/>
    </source>
</evidence>
<evidence type="ECO:0000256" key="3">
    <source>
        <dbReference type="ARBA" id="ARBA00022651"/>
    </source>
</evidence>
<keyword evidence="7" id="KW-0624">Polysaccharide degradation</keyword>
<evidence type="ECO:0000256" key="4">
    <source>
        <dbReference type="ARBA" id="ARBA00022729"/>
    </source>
</evidence>